<evidence type="ECO:0000256" key="6">
    <source>
        <dbReference type="PROSITE-ProRule" id="PRU00169"/>
    </source>
</evidence>
<evidence type="ECO:0000259" key="8">
    <source>
        <dbReference type="PROSITE" id="PS50110"/>
    </source>
</evidence>
<dbReference type="RefSeq" id="WP_114616096.1">
    <property type="nucleotide sequence ID" value="NZ_PPTO01000015.1"/>
</dbReference>
<dbReference type="Proteomes" id="UP000253975">
    <property type="component" value="Unassembled WGS sequence"/>
</dbReference>
<dbReference type="Gene3D" id="3.40.50.2300">
    <property type="match status" value="1"/>
</dbReference>
<dbReference type="Pfam" id="PF00072">
    <property type="entry name" value="Response_reg"/>
    <property type="match status" value="1"/>
</dbReference>
<dbReference type="PROSITE" id="PS51755">
    <property type="entry name" value="OMPR_PHOB"/>
    <property type="match status" value="1"/>
</dbReference>
<feature type="domain" description="OmpR/PhoB-type" evidence="9">
    <location>
        <begin position="130"/>
        <end position="229"/>
    </location>
</feature>
<evidence type="ECO:0000256" key="1">
    <source>
        <dbReference type="ARBA" id="ARBA00022553"/>
    </source>
</evidence>
<dbReference type="GO" id="GO:0005829">
    <property type="term" value="C:cytosol"/>
    <property type="evidence" value="ECO:0007669"/>
    <property type="project" value="TreeGrafter"/>
</dbReference>
<organism evidence="10 11">
    <name type="scientific">Slackia isoflavoniconvertens</name>
    <dbReference type="NCBI Taxonomy" id="572010"/>
    <lineage>
        <taxon>Bacteria</taxon>
        <taxon>Bacillati</taxon>
        <taxon>Actinomycetota</taxon>
        <taxon>Coriobacteriia</taxon>
        <taxon>Eggerthellales</taxon>
        <taxon>Eggerthellaceae</taxon>
        <taxon>Slackia</taxon>
    </lineage>
</organism>
<evidence type="ECO:0000256" key="2">
    <source>
        <dbReference type="ARBA" id="ARBA00023012"/>
    </source>
</evidence>
<dbReference type="InterPro" id="IPR039420">
    <property type="entry name" value="WalR-like"/>
</dbReference>
<dbReference type="FunFam" id="3.40.50.2300:FF:000001">
    <property type="entry name" value="DNA-binding response regulator PhoB"/>
    <property type="match status" value="1"/>
</dbReference>
<dbReference type="EMBL" id="PPTO01000015">
    <property type="protein sequence ID" value="RDB56378.1"/>
    <property type="molecule type" value="Genomic_DNA"/>
</dbReference>
<feature type="modified residue" description="4-aspartylphosphate" evidence="6">
    <location>
        <position position="51"/>
    </location>
</feature>
<dbReference type="SUPFAM" id="SSF52172">
    <property type="entry name" value="CheY-like"/>
    <property type="match status" value="1"/>
</dbReference>
<keyword evidence="1 6" id="KW-0597">Phosphoprotein</keyword>
<dbReference type="PANTHER" id="PTHR48111:SF1">
    <property type="entry name" value="TWO-COMPONENT RESPONSE REGULATOR ORR33"/>
    <property type="match status" value="1"/>
</dbReference>
<keyword evidence="4 7" id="KW-0238">DNA-binding</keyword>
<proteinExistence type="predicted"/>
<dbReference type="PANTHER" id="PTHR48111">
    <property type="entry name" value="REGULATOR OF RPOS"/>
    <property type="match status" value="1"/>
</dbReference>
<feature type="domain" description="Response regulatory" evidence="8">
    <location>
        <begin position="2"/>
        <end position="116"/>
    </location>
</feature>
<comment type="caution">
    <text evidence="10">The sequence shown here is derived from an EMBL/GenBank/DDBJ whole genome shotgun (WGS) entry which is preliminary data.</text>
</comment>
<dbReference type="InterPro" id="IPR036388">
    <property type="entry name" value="WH-like_DNA-bd_sf"/>
</dbReference>
<keyword evidence="2" id="KW-0902">Two-component regulatory system</keyword>
<dbReference type="GO" id="GO:0006355">
    <property type="term" value="P:regulation of DNA-templated transcription"/>
    <property type="evidence" value="ECO:0007669"/>
    <property type="project" value="InterPro"/>
</dbReference>
<evidence type="ECO:0000256" key="7">
    <source>
        <dbReference type="PROSITE-ProRule" id="PRU01091"/>
    </source>
</evidence>
<evidence type="ECO:0000259" key="9">
    <source>
        <dbReference type="PROSITE" id="PS51755"/>
    </source>
</evidence>
<dbReference type="GO" id="GO:0000976">
    <property type="term" value="F:transcription cis-regulatory region binding"/>
    <property type="evidence" value="ECO:0007669"/>
    <property type="project" value="TreeGrafter"/>
</dbReference>
<dbReference type="InterPro" id="IPR016032">
    <property type="entry name" value="Sig_transdc_resp-reg_C-effctor"/>
</dbReference>
<dbReference type="Gene3D" id="1.10.10.10">
    <property type="entry name" value="Winged helix-like DNA-binding domain superfamily/Winged helix DNA-binding domain"/>
    <property type="match status" value="1"/>
</dbReference>
<evidence type="ECO:0000256" key="3">
    <source>
        <dbReference type="ARBA" id="ARBA00023015"/>
    </source>
</evidence>
<accession>A0A369LEE3</accession>
<dbReference type="PROSITE" id="PS50110">
    <property type="entry name" value="RESPONSE_REGULATORY"/>
    <property type="match status" value="1"/>
</dbReference>
<dbReference type="CDD" id="cd17574">
    <property type="entry name" value="REC_OmpR"/>
    <property type="match status" value="1"/>
</dbReference>
<dbReference type="InterPro" id="IPR001789">
    <property type="entry name" value="Sig_transdc_resp-reg_receiver"/>
</dbReference>
<keyword evidence="3" id="KW-0805">Transcription regulation</keyword>
<dbReference type="SMART" id="SM00862">
    <property type="entry name" value="Trans_reg_C"/>
    <property type="match status" value="1"/>
</dbReference>
<dbReference type="AlphaFoldDB" id="A0A369LEE3"/>
<dbReference type="SMART" id="SM00448">
    <property type="entry name" value="REC"/>
    <property type="match status" value="1"/>
</dbReference>
<dbReference type="Gene3D" id="6.10.250.690">
    <property type="match status" value="1"/>
</dbReference>
<feature type="DNA-binding region" description="OmpR/PhoB-type" evidence="7">
    <location>
        <begin position="130"/>
        <end position="229"/>
    </location>
</feature>
<evidence type="ECO:0000313" key="10">
    <source>
        <dbReference type="EMBL" id="RDB56378.1"/>
    </source>
</evidence>
<protein>
    <submittedName>
        <fullName evidence="10">DNA-binding response regulator</fullName>
    </submittedName>
</protein>
<dbReference type="Pfam" id="PF00486">
    <property type="entry name" value="Trans_reg_C"/>
    <property type="match status" value="1"/>
</dbReference>
<dbReference type="SUPFAM" id="SSF46894">
    <property type="entry name" value="C-terminal effector domain of the bipartite response regulators"/>
    <property type="match status" value="1"/>
</dbReference>
<evidence type="ECO:0000256" key="5">
    <source>
        <dbReference type="ARBA" id="ARBA00023163"/>
    </source>
</evidence>
<dbReference type="GO" id="GO:0000156">
    <property type="term" value="F:phosphorelay response regulator activity"/>
    <property type="evidence" value="ECO:0007669"/>
    <property type="project" value="TreeGrafter"/>
</dbReference>
<name>A0A369LEE3_9ACTN</name>
<keyword evidence="5" id="KW-0804">Transcription</keyword>
<reference evidence="10 11" key="1">
    <citation type="journal article" date="2018" name="Elife">
        <title>Discovery and characterization of a prevalent human gut bacterial enzyme sufficient for the inactivation of a family of plant toxins.</title>
        <authorList>
            <person name="Koppel N."/>
            <person name="Bisanz J.E."/>
            <person name="Pandelia M.E."/>
            <person name="Turnbaugh P.J."/>
            <person name="Balskus E.P."/>
        </authorList>
    </citation>
    <scope>NUCLEOTIDE SEQUENCE [LARGE SCALE GENOMIC DNA]</scope>
    <source>
        <strain evidence="10 11">OB21 GAM31</strain>
    </source>
</reference>
<dbReference type="CDD" id="cd00383">
    <property type="entry name" value="trans_reg_C"/>
    <property type="match status" value="1"/>
</dbReference>
<gene>
    <name evidence="10" type="ORF">C1881_08475</name>
</gene>
<dbReference type="InterPro" id="IPR011006">
    <property type="entry name" value="CheY-like_superfamily"/>
</dbReference>
<dbReference type="InterPro" id="IPR001867">
    <property type="entry name" value="OmpR/PhoB-type_DNA-bd"/>
</dbReference>
<sequence length="232" mass="25814">MKILLADDEVSIQKLISGLLEDEGHECVCVEDGTDALEAFENASFDLVILDVMMPRMDGFATCRELRTRGVTVPVIFLSAKGDIVDKGIGFAAGGDDYMTKPFDPRELLMHIEAHLRRAHMDVAPAKPEPKTLMLGRFVIDTAKHQVTKEGISIKLTPKEFKILLALARMPDTVLSKEQLIEDAWGAEFVGETQSITVFIKKLRNKIEDDPSDPRIIETVWGIGYRLVESAC</sequence>
<evidence type="ECO:0000313" key="11">
    <source>
        <dbReference type="Proteomes" id="UP000253975"/>
    </source>
</evidence>
<dbReference type="FunFam" id="1.10.10.10:FF:000018">
    <property type="entry name" value="DNA-binding response regulator ResD"/>
    <property type="match status" value="1"/>
</dbReference>
<evidence type="ECO:0000256" key="4">
    <source>
        <dbReference type="ARBA" id="ARBA00023125"/>
    </source>
</evidence>
<dbReference type="GO" id="GO:0032993">
    <property type="term" value="C:protein-DNA complex"/>
    <property type="evidence" value="ECO:0007669"/>
    <property type="project" value="TreeGrafter"/>
</dbReference>